<name>A0A6B0VHT3_9EURY</name>
<evidence type="ECO:0000313" key="3">
    <source>
        <dbReference type="Proteomes" id="UP000434101"/>
    </source>
</evidence>
<dbReference type="EMBL" id="WUYX01000014">
    <property type="protein sequence ID" value="MXV61100.1"/>
    <property type="molecule type" value="Genomic_DNA"/>
</dbReference>
<accession>A0A6B0VHT3</accession>
<reference evidence="2 3" key="1">
    <citation type="submission" date="2020-01" db="EMBL/GenBank/DDBJ databases">
        <title>Natronorubrum sp. JWXQ-INN 674 isolated from Inner Mongolia Autonomous Region of China.</title>
        <authorList>
            <person name="Xue Q."/>
        </authorList>
    </citation>
    <scope>NUCLEOTIDE SEQUENCE [LARGE SCALE GENOMIC DNA]</scope>
    <source>
        <strain evidence="2 3">JWXQ-INN-674</strain>
    </source>
</reference>
<proteinExistence type="predicted"/>
<comment type="caution">
    <text evidence="2">The sequence shown here is derived from an EMBL/GenBank/DDBJ whole genome shotgun (WGS) entry which is preliminary data.</text>
</comment>
<dbReference type="RefSeq" id="WP_160062688.1">
    <property type="nucleotide sequence ID" value="NZ_WUYX01000014.1"/>
</dbReference>
<sequence>MERTNATVDADVTDEAERQATAERGARGRSPAATETPTATVAATRTNREDAGDGLPNTLTIIGHGSPSSFELTVDGEIELLEENCTEDTTTVSGSAVEGTVETGTVRFRFAGDLTDVTFVDREITGLSPATAPNVHVDYAAPERSRS</sequence>
<dbReference type="Proteomes" id="UP000434101">
    <property type="component" value="Unassembled WGS sequence"/>
</dbReference>
<protein>
    <submittedName>
        <fullName evidence="2">Uncharacterized protein</fullName>
    </submittedName>
</protein>
<feature type="compositionally biased region" description="Low complexity" evidence="1">
    <location>
        <begin position="32"/>
        <end position="45"/>
    </location>
</feature>
<feature type="region of interest" description="Disordered" evidence="1">
    <location>
        <begin position="1"/>
        <end position="68"/>
    </location>
</feature>
<dbReference type="OrthoDB" id="168828at2157"/>
<gene>
    <name evidence="2" type="ORF">GS429_03300</name>
</gene>
<evidence type="ECO:0000256" key="1">
    <source>
        <dbReference type="SAM" id="MobiDB-lite"/>
    </source>
</evidence>
<dbReference type="AlphaFoldDB" id="A0A6B0VHT3"/>
<evidence type="ECO:0000313" key="2">
    <source>
        <dbReference type="EMBL" id="MXV61100.1"/>
    </source>
</evidence>
<organism evidence="2 3">
    <name type="scientific">Natronorubrum halalkaliphilum</name>
    <dbReference type="NCBI Taxonomy" id="2691917"/>
    <lineage>
        <taxon>Archaea</taxon>
        <taxon>Methanobacteriati</taxon>
        <taxon>Methanobacteriota</taxon>
        <taxon>Stenosarchaea group</taxon>
        <taxon>Halobacteria</taxon>
        <taxon>Halobacteriales</taxon>
        <taxon>Natrialbaceae</taxon>
        <taxon>Natronorubrum</taxon>
    </lineage>
</organism>
<feature type="compositionally biased region" description="Basic and acidic residues" evidence="1">
    <location>
        <begin position="15"/>
        <end position="26"/>
    </location>
</feature>
<keyword evidence="3" id="KW-1185">Reference proteome</keyword>